<dbReference type="AlphaFoldDB" id="A0A7J0EJV8"/>
<dbReference type="OrthoDB" id="1523883at2759"/>
<keyword evidence="3" id="KW-1185">Reference proteome</keyword>
<keyword evidence="2" id="KW-0808">Transferase</keyword>
<dbReference type="SUPFAM" id="SSF53335">
    <property type="entry name" value="S-adenosyl-L-methionine-dependent methyltransferases"/>
    <property type="match status" value="1"/>
</dbReference>
<comment type="similarity">
    <text evidence="1">Belongs to the methyltransferase superfamily. Type-7 methyltransferase family.</text>
</comment>
<dbReference type="Proteomes" id="UP000585474">
    <property type="component" value="Unassembled WGS sequence"/>
</dbReference>
<sequence length="178" mass="19790">MAKGKTMEVGETCPMNGGDGPYSYSQNSHYQREAADAAKTMIMDSILDKLDIQNLPSNTLKIADFGCSVGANTFQAVQNIIDATKTFDSNKTLEFQVFFNDLTGNDFNNLFTQPSQPQGSTLRPECPVLSTAAFFLMPPSSILLTPLIHFTGCLGFRRKWWIENPLHGIKEEFIILQI</sequence>
<dbReference type="GO" id="GO:0032259">
    <property type="term" value="P:methylation"/>
    <property type="evidence" value="ECO:0007669"/>
    <property type="project" value="UniProtKB-KW"/>
</dbReference>
<name>A0A7J0EJV8_9ERIC</name>
<organism evidence="2 3">
    <name type="scientific">Actinidia rufa</name>
    <dbReference type="NCBI Taxonomy" id="165716"/>
    <lineage>
        <taxon>Eukaryota</taxon>
        <taxon>Viridiplantae</taxon>
        <taxon>Streptophyta</taxon>
        <taxon>Embryophyta</taxon>
        <taxon>Tracheophyta</taxon>
        <taxon>Spermatophyta</taxon>
        <taxon>Magnoliopsida</taxon>
        <taxon>eudicotyledons</taxon>
        <taxon>Gunneridae</taxon>
        <taxon>Pentapetalae</taxon>
        <taxon>asterids</taxon>
        <taxon>Ericales</taxon>
        <taxon>Actinidiaceae</taxon>
        <taxon>Actinidia</taxon>
    </lineage>
</organism>
<reference evidence="2 3" key="1">
    <citation type="submission" date="2019-07" db="EMBL/GenBank/DDBJ databases">
        <title>De Novo Assembly of kiwifruit Actinidia rufa.</title>
        <authorList>
            <person name="Sugita-Konishi S."/>
            <person name="Sato K."/>
            <person name="Mori E."/>
            <person name="Abe Y."/>
            <person name="Kisaki G."/>
            <person name="Hamano K."/>
            <person name="Suezawa K."/>
            <person name="Otani M."/>
            <person name="Fukuda T."/>
            <person name="Manabe T."/>
            <person name="Gomi K."/>
            <person name="Tabuchi M."/>
            <person name="Akimitsu K."/>
            <person name="Kataoka I."/>
        </authorList>
    </citation>
    <scope>NUCLEOTIDE SEQUENCE [LARGE SCALE GENOMIC DNA]</scope>
    <source>
        <strain evidence="3">cv. Fuchu</strain>
    </source>
</reference>
<dbReference type="PANTHER" id="PTHR31009">
    <property type="entry name" value="S-ADENOSYL-L-METHIONINE:CARBOXYL METHYLTRANSFERASE FAMILY PROTEIN"/>
    <property type="match status" value="1"/>
</dbReference>
<keyword evidence="2" id="KW-0489">Methyltransferase</keyword>
<accession>A0A7J0EJV8</accession>
<evidence type="ECO:0000313" key="2">
    <source>
        <dbReference type="EMBL" id="GFY86753.1"/>
    </source>
</evidence>
<dbReference type="Gene3D" id="3.40.50.150">
    <property type="entry name" value="Vaccinia Virus protein VP39"/>
    <property type="match status" value="1"/>
</dbReference>
<dbReference type="EMBL" id="BJWL01000005">
    <property type="protein sequence ID" value="GFY86753.1"/>
    <property type="molecule type" value="Genomic_DNA"/>
</dbReference>
<dbReference type="Pfam" id="PF03492">
    <property type="entry name" value="Methyltransf_7"/>
    <property type="match status" value="1"/>
</dbReference>
<dbReference type="InterPro" id="IPR029063">
    <property type="entry name" value="SAM-dependent_MTases_sf"/>
</dbReference>
<evidence type="ECO:0000256" key="1">
    <source>
        <dbReference type="ARBA" id="ARBA00007967"/>
    </source>
</evidence>
<dbReference type="GO" id="GO:0008168">
    <property type="term" value="F:methyltransferase activity"/>
    <property type="evidence" value="ECO:0007669"/>
    <property type="project" value="UniProtKB-KW"/>
</dbReference>
<gene>
    <name evidence="2" type="ORF">Acr_05g0003920</name>
</gene>
<evidence type="ECO:0000313" key="3">
    <source>
        <dbReference type="Proteomes" id="UP000585474"/>
    </source>
</evidence>
<comment type="caution">
    <text evidence="2">The sequence shown here is derived from an EMBL/GenBank/DDBJ whole genome shotgun (WGS) entry which is preliminary data.</text>
</comment>
<proteinExistence type="inferred from homology"/>
<dbReference type="InterPro" id="IPR005299">
    <property type="entry name" value="MeTrfase_7"/>
</dbReference>
<protein>
    <submittedName>
        <fullName evidence="2">S-adenosyl-L-methionine-dependent methyltransferases superfamily protein</fullName>
    </submittedName>
</protein>